<sequence length="137" mass="15452">MLHNFCFDLNILFITKEHFISFYHSLILNSVIFLINKTLAGKINKLYSTRNSPTRQDENTEFYANDENAILTPQTFPANTIYCGPGQDFSSVTSDWNICGGGIENALAAATALLREQTTIDFYQLTNQSVLDFPVSR</sequence>
<dbReference type="Proteomes" id="UP001054837">
    <property type="component" value="Unassembled WGS sequence"/>
</dbReference>
<protein>
    <submittedName>
        <fullName evidence="1">Uncharacterized protein</fullName>
    </submittedName>
</protein>
<dbReference type="AlphaFoldDB" id="A0AAV4PIV1"/>
<evidence type="ECO:0000313" key="2">
    <source>
        <dbReference type="Proteomes" id="UP001054837"/>
    </source>
</evidence>
<keyword evidence="2" id="KW-1185">Reference proteome</keyword>
<dbReference type="EMBL" id="BPLQ01002817">
    <property type="protein sequence ID" value="GIX95819.1"/>
    <property type="molecule type" value="Genomic_DNA"/>
</dbReference>
<evidence type="ECO:0000313" key="1">
    <source>
        <dbReference type="EMBL" id="GIX95819.1"/>
    </source>
</evidence>
<proteinExistence type="predicted"/>
<organism evidence="1 2">
    <name type="scientific">Caerostris darwini</name>
    <dbReference type="NCBI Taxonomy" id="1538125"/>
    <lineage>
        <taxon>Eukaryota</taxon>
        <taxon>Metazoa</taxon>
        <taxon>Ecdysozoa</taxon>
        <taxon>Arthropoda</taxon>
        <taxon>Chelicerata</taxon>
        <taxon>Arachnida</taxon>
        <taxon>Araneae</taxon>
        <taxon>Araneomorphae</taxon>
        <taxon>Entelegynae</taxon>
        <taxon>Araneoidea</taxon>
        <taxon>Araneidae</taxon>
        <taxon>Caerostris</taxon>
    </lineage>
</organism>
<gene>
    <name evidence="1" type="ORF">CDAR_289221</name>
</gene>
<reference evidence="1 2" key="1">
    <citation type="submission" date="2021-06" db="EMBL/GenBank/DDBJ databases">
        <title>Caerostris darwini draft genome.</title>
        <authorList>
            <person name="Kono N."/>
            <person name="Arakawa K."/>
        </authorList>
    </citation>
    <scope>NUCLEOTIDE SEQUENCE [LARGE SCALE GENOMIC DNA]</scope>
</reference>
<comment type="caution">
    <text evidence="1">The sequence shown here is derived from an EMBL/GenBank/DDBJ whole genome shotgun (WGS) entry which is preliminary data.</text>
</comment>
<name>A0AAV4PIV1_9ARAC</name>
<accession>A0AAV4PIV1</accession>